<dbReference type="Gene3D" id="1.10.10.10">
    <property type="entry name" value="Winged helix-like DNA-binding domain superfamily/Winged helix DNA-binding domain"/>
    <property type="match status" value="1"/>
</dbReference>
<dbReference type="Gene3D" id="3.40.50.1360">
    <property type="match status" value="1"/>
</dbReference>
<organism evidence="5 6">
    <name type="scientific">Prauserella marina</name>
    <dbReference type="NCBI Taxonomy" id="530584"/>
    <lineage>
        <taxon>Bacteria</taxon>
        <taxon>Bacillati</taxon>
        <taxon>Actinomycetota</taxon>
        <taxon>Actinomycetes</taxon>
        <taxon>Pseudonocardiales</taxon>
        <taxon>Pseudonocardiaceae</taxon>
        <taxon>Prauserella</taxon>
    </lineage>
</organism>
<dbReference type="InterPro" id="IPR037171">
    <property type="entry name" value="NagB/RpiA_transferase-like"/>
</dbReference>
<dbReference type="KEGG" id="pmad:BAY61_13435"/>
<protein>
    <submittedName>
        <fullName evidence="5">DNA-binding transcriptional regulator LsrR, DeoR family</fullName>
    </submittedName>
</protein>
<gene>
    <name evidence="5" type="ORF">SAMN05421630_1011071</name>
</gene>
<dbReference type="GO" id="GO:0030246">
    <property type="term" value="F:carbohydrate binding"/>
    <property type="evidence" value="ECO:0007669"/>
    <property type="project" value="InterPro"/>
</dbReference>
<dbReference type="OrthoDB" id="186585at2"/>
<dbReference type="STRING" id="530584.SAMN05421630_1011071"/>
<sequence length="315" mass="33318">MNTARRATVLRAAELYYAEHFTMEAIAKELGCSRATVSRLVGEARGAGLVEITVHREGRAASTLERLIAERYGVEATVVSPPERATEGERLLHVATRAAAKLRSTLSADTTIAVTWGITIATLARNLTPGVVPGLQVVQMSGSGNTFSSGAEYASGVFDRFGAVLGARVHHFPVPAFFDSAATKAALWAEHSVQRIVRLQQRADVALFSLGALGGGIPGHLYRAGYLDRDDLRSLTEQGVVGELGTVFLHATGSSTGLTVNERSSGLPIETLRRIPRRLCVALGEAKAPVLRAALLAGAVTELIVDTSAAEPLVD</sequence>
<name>A0A222VPJ9_9PSEU</name>
<comment type="similarity">
    <text evidence="1">Belongs to the SorC transcriptional regulatory family.</text>
</comment>
<keyword evidence="6" id="KW-1185">Reference proteome</keyword>
<evidence type="ECO:0000313" key="5">
    <source>
        <dbReference type="EMBL" id="SDC27051.1"/>
    </source>
</evidence>
<keyword evidence="4" id="KW-0804">Transcription</keyword>
<evidence type="ECO:0000256" key="3">
    <source>
        <dbReference type="ARBA" id="ARBA00023125"/>
    </source>
</evidence>
<dbReference type="RefSeq" id="WP_091797787.1">
    <property type="nucleotide sequence ID" value="NZ_CP016353.1"/>
</dbReference>
<evidence type="ECO:0000313" key="6">
    <source>
        <dbReference type="Proteomes" id="UP000199494"/>
    </source>
</evidence>
<dbReference type="InterPro" id="IPR007324">
    <property type="entry name" value="Sugar-bd_dom_put"/>
</dbReference>
<keyword evidence="2" id="KW-0805">Transcription regulation</keyword>
<dbReference type="AlphaFoldDB" id="A0A222VPJ9"/>
<dbReference type="Pfam" id="PF04198">
    <property type="entry name" value="Sugar-bind"/>
    <property type="match status" value="1"/>
</dbReference>
<proteinExistence type="inferred from homology"/>
<dbReference type="GO" id="GO:0003677">
    <property type="term" value="F:DNA binding"/>
    <property type="evidence" value="ECO:0007669"/>
    <property type="project" value="UniProtKB-KW"/>
</dbReference>
<dbReference type="InterPro" id="IPR051054">
    <property type="entry name" value="SorC_transcr_regulators"/>
</dbReference>
<reference evidence="5 6" key="1">
    <citation type="submission" date="2016-10" db="EMBL/GenBank/DDBJ databases">
        <authorList>
            <person name="de Groot N.N."/>
        </authorList>
    </citation>
    <scope>NUCLEOTIDE SEQUENCE [LARGE SCALE GENOMIC DNA]</scope>
    <source>
        <strain evidence="5 6">CGMCC 4.5506</strain>
    </source>
</reference>
<evidence type="ECO:0000256" key="4">
    <source>
        <dbReference type="ARBA" id="ARBA00023163"/>
    </source>
</evidence>
<keyword evidence="3 5" id="KW-0238">DNA-binding</keyword>
<dbReference type="EMBL" id="FMZE01000001">
    <property type="protein sequence ID" value="SDC27051.1"/>
    <property type="molecule type" value="Genomic_DNA"/>
</dbReference>
<accession>A0A222VPJ9</accession>
<dbReference type="SUPFAM" id="SSF100950">
    <property type="entry name" value="NagB/RpiA/CoA transferase-like"/>
    <property type="match status" value="1"/>
</dbReference>
<evidence type="ECO:0000256" key="2">
    <source>
        <dbReference type="ARBA" id="ARBA00023015"/>
    </source>
</evidence>
<dbReference type="PANTHER" id="PTHR34294:SF1">
    <property type="entry name" value="TRANSCRIPTIONAL REGULATOR LSRR"/>
    <property type="match status" value="1"/>
</dbReference>
<dbReference type="Proteomes" id="UP000199494">
    <property type="component" value="Unassembled WGS sequence"/>
</dbReference>
<dbReference type="InterPro" id="IPR036388">
    <property type="entry name" value="WH-like_DNA-bd_sf"/>
</dbReference>
<evidence type="ECO:0000256" key="1">
    <source>
        <dbReference type="ARBA" id="ARBA00010466"/>
    </source>
</evidence>
<dbReference type="PANTHER" id="PTHR34294">
    <property type="entry name" value="TRANSCRIPTIONAL REGULATOR-RELATED"/>
    <property type="match status" value="1"/>
</dbReference>